<dbReference type="RefSeq" id="WP_006037148.1">
    <property type="nucleotide sequence ID" value="NZ_AEDD01000002.1"/>
</dbReference>
<name>E0I661_9BACL</name>
<dbReference type="SUPFAM" id="SSF56784">
    <property type="entry name" value="HAD-like"/>
    <property type="match status" value="1"/>
</dbReference>
<evidence type="ECO:0000313" key="1">
    <source>
        <dbReference type="EMBL" id="EFM12453.1"/>
    </source>
</evidence>
<dbReference type="OrthoDB" id="2856744at2"/>
<dbReference type="InterPro" id="IPR023198">
    <property type="entry name" value="PGP-like_dom2"/>
</dbReference>
<dbReference type="eggNOG" id="COG1011">
    <property type="taxonomic scope" value="Bacteria"/>
</dbReference>
<dbReference type="EMBL" id="AEDD01000002">
    <property type="protein sequence ID" value="EFM12453.1"/>
    <property type="molecule type" value="Genomic_DNA"/>
</dbReference>
<evidence type="ECO:0000313" key="2">
    <source>
        <dbReference type="Proteomes" id="UP000005387"/>
    </source>
</evidence>
<dbReference type="InterPro" id="IPR023214">
    <property type="entry name" value="HAD_sf"/>
</dbReference>
<accession>E0I661</accession>
<dbReference type="InterPro" id="IPR036412">
    <property type="entry name" value="HAD-like_sf"/>
</dbReference>
<keyword evidence="2" id="KW-1185">Reference proteome</keyword>
<reference evidence="1 2" key="1">
    <citation type="submission" date="2010-07" db="EMBL/GenBank/DDBJ databases">
        <title>The draft genome of Paenibacillus curdlanolyticus YK9.</title>
        <authorList>
            <consortium name="US DOE Joint Genome Institute (JGI-PGF)"/>
            <person name="Lucas S."/>
            <person name="Copeland A."/>
            <person name="Lapidus A."/>
            <person name="Cheng J.-F."/>
            <person name="Bruce D."/>
            <person name="Goodwin L."/>
            <person name="Pitluck S."/>
            <person name="Land M.L."/>
            <person name="Hauser L."/>
            <person name="Chang Y.-J."/>
            <person name="Jeffries C."/>
            <person name="Anderson I.J."/>
            <person name="Johnson E."/>
            <person name="Loganathan U."/>
            <person name="Mulhopadhyay B."/>
            <person name="Kyrpides N."/>
            <person name="Woyke T.J."/>
        </authorList>
    </citation>
    <scope>NUCLEOTIDE SEQUENCE [LARGE SCALE GENOMIC DNA]</scope>
    <source>
        <strain evidence="1 2">YK9</strain>
    </source>
</reference>
<dbReference type="Gene3D" id="1.10.150.240">
    <property type="entry name" value="Putative phosphatase, domain 2"/>
    <property type="match status" value="1"/>
</dbReference>
<dbReference type="STRING" id="717606.PaecuDRAFT_1133"/>
<dbReference type="PANTHER" id="PTHR43611">
    <property type="entry name" value="ALPHA-D-GLUCOSE 1-PHOSPHATE PHOSPHATASE"/>
    <property type="match status" value="1"/>
</dbReference>
<evidence type="ECO:0008006" key="3">
    <source>
        <dbReference type="Google" id="ProtNLM"/>
    </source>
</evidence>
<sequence length="204" mass="22625">MTETNHPKPQLILDVGGVLLSNLTPGFWTELAETTLVPYETFRTSYKQEIRDDLWSGAATETQFWQWAAQHAPALTAADGRQMLLKHLVPLPAIEQLQAWSRIADIHILSNHREEWLAPKLAEVTQWLTSLTVSSAAGSFKPNLPIYEIAASQAAARGPILFVDDSRANLAQAATLGWDTLWADPEGAWINEIIPLLTDMLSSE</sequence>
<dbReference type="Gene3D" id="3.40.50.1000">
    <property type="entry name" value="HAD superfamily/HAD-like"/>
    <property type="match status" value="1"/>
</dbReference>
<gene>
    <name evidence="1" type="ORF">PaecuDRAFT_1133</name>
</gene>
<proteinExistence type="predicted"/>
<dbReference type="Proteomes" id="UP000005387">
    <property type="component" value="Unassembled WGS sequence"/>
</dbReference>
<dbReference type="AlphaFoldDB" id="E0I661"/>
<protein>
    <recommendedName>
        <fullName evidence="3">HAD-superfamily hydrolase, subfamily IA, variant 3</fullName>
    </recommendedName>
</protein>
<dbReference type="PANTHER" id="PTHR43611:SF3">
    <property type="entry name" value="FLAVIN MONONUCLEOTIDE HYDROLASE 1, CHLOROPLATIC"/>
    <property type="match status" value="1"/>
</dbReference>
<organism evidence="1 2">
    <name type="scientific">Paenibacillus curdlanolyticus YK9</name>
    <dbReference type="NCBI Taxonomy" id="717606"/>
    <lineage>
        <taxon>Bacteria</taxon>
        <taxon>Bacillati</taxon>
        <taxon>Bacillota</taxon>
        <taxon>Bacilli</taxon>
        <taxon>Bacillales</taxon>
        <taxon>Paenibacillaceae</taxon>
        <taxon>Paenibacillus</taxon>
    </lineage>
</organism>